<keyword evidence="1" id="KW-1133">Transmembrane helix</keyword>
<feature type="transmembrane region" description="Helical" evidence="1">
    <location>
        <begin position="395"/>
        <end position="413"/>
    </location>
</feature>
<dbReference type="PANTHER" id="PTHR23028:SF127">
    <property type="entry name" value="ACYL_TRANSF_3 DOMAIN-CONTAINING PROTEIN-RELATED"/>
    <property type="match status" value="1"/>
</dbReference>
<dbReference type="STRING" id="6238.A8XTD8"/>
<dbReference type="AlphaFoldDB" id="A8XTD8"/>
<dbReference type="eggNOG" id="ENOG502SGA9">
    <property type="taxonomic scope" value="Eukaryota"/>
</dbReference>
<evidence type="ECO:0000259" key="2">
    <source>
        <dbReference type="Pfam" id="PF01757"/>
    </source>
</evidence>
<dbReference type="PANTHER" id="PTHR23028">
    <property type="entry name" value="ACETYLTRANSFERASE"/>
    <property type="match status" value="1"/>
</dbReference>
<sequence length="725" mass="84346">MKNASKPSKRLDLQGIRGLAILVVIAFHFYPEYCPNGYLGVDQFFVLSGFLMCMLLKRAENQSSCQLATIFYSRRFKRILPLYLLIILISMISLFLFFPDTAIETNQGSAIQALLFASNRPKTDDEDYFQAVIQKKKSFEVRIFDFQLSMAVDVFTHTWSLSVEIQFYFLVPFIFLLATKISEKLQYSYYSIIGNTFSDFFFKFLKIPGIFSYFFFFTSPETEAFNSVFARIWQFLIGMVVYLLSTSNLKITGYQMLSEEKEGLLLEDEKAQESEFSVFVKPISYFILAMLVFITGTPIELPANFVRVTLGTIHHNFNWPPNANFCQNAILSNRFLTYIGDISYSLYLIHWPIYAYWKLTYDGDSYKLFGALLASLILAVFLFETFEKWYLKLSNSHIGIMIVILFFLNAVVINKDEIMDILDGSERRSFGRLDSVTENMTLDDAARLNIDWSAHDGKLLRVPTCEYETKSQMGWCKHKGLPGNGKYKIMIFGNSWAANHATMIYQECGEKAKVLLQGSAKGCEPLYPTKFSDSQDLTEKCKGNFTYFEERIRQEQPDYAFLLTRFFSIADPSNASNIQDDPIYKIMKTQMLNFIKNIKYKLYILDALPRHHRKIFDIVPLLKNHTAPEKIDYFSKNGNFQKLMIKPDNFEMARKRHAQLIKDCNLEIPEKCVLVDYKPEFFNESTNTYRYFDEKGISYWTQGHHLSPHGIEHVRHVWTDICRKL</sequence>
<feature type="transmembrane region" description="Helical" evidence="1">
    <location>
        <begin position="159"/>
        <end position="179"/>
    </location>
</feature>
<evidence type="ECO:0000313" key="4">
    <source>
        <dbReference type="EMBL" id="CAP35915.2"/>
    </source>
</evidence>
<gene>
    <name evidence="4 6" type="ORF">CBG18466</name>
    <name evidence="4" type="ORF">CBG_18466</name>
</gene>
<dbReference type="KEGG" id="cbr:CBG_18466"/>
<dbReference type="InterPro" id="IPR002656">
    <property type="entry name" value="Acyl_transf_3_dom"/>
</dbReference>
<dbReference type="EMBL" id="HE601532">
    <property type="protein sequence ID" value="CAP35915.2"/>
    <property type="molecule type" value="Genomic_DNA"/>
</dbReference>
<reference evidence="4 5" key="1">
    <citation type="journal article" date="2003" name="PLoS Biol.">
        <title>The genome sequence of Caenorhabditis briggsae: a platform for comparative genomics.</title>
        <authorList>
            <person name="Stein L.D."/>
            <person name="Bao Z."/>
            <person name="Blasiar D."/>
            <person name="Blumenthal T."/>
            <person name="Brent M.R."/>
            <person name="Chen N."/>
            <person name="Chinwalla A."/>
            <person name="Clarke L."/>
            <person name="Clee C."/>
            <person name="Coghlan A."/>
            <person name="Coulson A."/>
            <person name="D'Eustachio P."/>
            <person name="Fitch D.H."/>
            <person name="Fulton L.A."/>
            <person name="Fulton R.E."/>
            <person name="Griffiths-Jones S."/>
            <person name="Harris T.W."/>
            <person name="Hillier L.W."/>
            <person name="Kamath R."/>
            <person name="Kuwabara P.E."/>
            <person name="Mardis E.R."/>
            <person name="Marra M.A."/>
            <person name="Miner T.L."/>
            <person name="Minx P."/>
            <person name="Mullikin J.C."/>
            <person name="Plumb R.W."/>
            <person name="Rogers J."/>
            <person name="Schein J.E."/>
            <person name="Sohrmann M."/>
            <person name="Spieth J."/>
            <person name="Stajich J.E."/>
            <person name="Wei C."/>
            <person name="Willey D."/>
            <person name="Wilson R.K."/>
            <person name="Durbin R."/>
            <person name="Waterston R.H."/>
        </authorList>
    </citation>
    <scope>NUCLEOTIDE SEQUENCE [LARGE SCALE GENOMIC DNA]</scope>
    <source>
        <strain evidence="4 5">AF16</strain>
    </source>
</reference>
<name>A8XTD8_CAEBR</name>
<feature type="transmembrane region" description="Helical" evidence="1">
    <location>
        <begin position="224"/>
        <end position="244"/>
    </location>
</feature>
<dbReference type="RefSeq" id="XP_045096490.1">
    <property type="nucleotide sequence ID" value="XM_045236147.1"/>
</dbReference>
<evidence type="ECO:0000313" key="5">
    <source>
        <dbReference type="Proteomes" id="UP000008549"/>
    </source>
</evidence>
<feature type="transmembrane region" description="Helical" evidence="1">
    <location>
        <begin position="12"/>
        <end position="31"/>
    </location>
</feature>
<feature type="transmembrane region" description="Helical" evidence="1">
    <location>
        <begin position="335"/>
        <end position="354"/>
    </location>
</feature>
<dbReference type="GeneID" id="8576608"/>
<dbReference type="Pfam" id="PF19040">
    <property type="entry name" value="SGNH"/>
    <property type="match status" value="1"/>
</dbReference>
<feature type="transmembrane region" description="Helical" evidence="1">
    <location>
        <begin position="37"/>
        <end position="56"/>
    </location>
</feature>
<evidence type="ECO:0000313" key="6">
    <source>
        <dbReference type="WormBase" id="CBG18466"/>
    </source>
</evidence>
<protein>
    <submittedName>
        <fullName evidence="4">Protein CBG18466</fullName>
    </submittedName>
</protein>
<feature type="transmembrane region" description="Helical" evidence="1">
    <location>
        <begin position="366"/>
        <end position="383"/>
    </location>
</feature>
<dbReference type="GO" id="GO:0016747">
    <property type="term" value="F:acyltransferase activity, transferring groups other than amino-acyl groups"/>
    <property type="evidence" value="ECO:0007669"/>
    <property type="project" value="InterPro"/>
</dbReference>
<keyword evidence="1" id="KW-0812">Transmembrane</keyword>
<dbReference type="InterPro" id="IPR043968">
    <property type="entry name" value="SGNH"/>
</dbReference>
<dbReference type="GO" id="GO:0000271">
    <property type="term" value="P:polysaccharide biosynthetic process"/>
    <property type="evidence" value="ECO:0000318"/>
    <property type="project" value="GO_Central"/>
</dbReference>
<organism evidence="4 5">
    <name type="scientific">Caenorhabditis briggsae</name>
    <dbReference type="NCBI Taxonomy" id="6238"/>
    <lineage>
        <taxon>Eukaryota</taxon>
        <taxon>Metazoa</taxon>
        <taxon>Ecdysozoa</taxon>
        <taxon>Nematoda</taxon>
        <taxon>Chromadorea</taxon>
        <taxon>Rhabditida</taxon>
        <taxon>Rhabditina</taxon>
        <taxon>Rhabditomorpha</taxon>
        <taxon>Rhabditoidea</taxon>
        <taxon>Rhabditidae</taxon>
        <taxon>Peloderinae</taxon>
        <taxon>Caenorhabditis</taxon>
    </lineage>
</organism>
<dbReference type="InParanoid" id="A8XTD8"/>
<keyword evidence="1" id="KW-0472">Membrane</keyword>
<reference evidence="4 5" key="2">
    <citation type="journal article" date="2011" name="PLoS Genet.">
        <title>Caenorhabditis briggsae recombinant inbred line genotypes reveal inter-strain incompatibility and the evolution of recombination.</title>
        <authorList>
            <person name="Ross J.A."/>
            <person name="Koboldt D.C."/>
            <person name="Staisch J.E."/>
            <person name="Chamberlin H.M."/>
            <person name="Gupta B.P."/>
            <person name="Miller R.D."/>
            <person name="Baird S.E."/>
            <person name="Haag E.S."/>
        </authorList>
    </citation>
    <scope>NUCLEOTIDE SEQUENCE [LARGE SCALE GENOMIC DNA]</scope>
    <source>
        <strain evidence="4 5">AF16</strain>
    </source>
</reference>
<keyword evidence="5" id="KW-1185">Reference proteome</keyword>
<dbReference type="CTD" id="8576608"/>
<dbReference type="Proteomes" id="UP000008549">
    <property type="component" value="Unassembled WGS sequence"/>
</dbReference>
<feature type="domain" description="Acyltransferase 3" evidence="2">
    <location>
        <begin position="12"/>
        <end position="382"/>
    </location>
</feature>
<dbReference type="WormBase" id="CBG18466">
    <property type="protein sequence ID" value="CBP33603"/>
    <property type="gene ID" value="WBGene00037885"/>
</dbReference>
<proteinExistence type="predicted"/>
<dbReference type="InterPro" id="IPR050879">
    <property type="entry name" value="Acyltransferase_3"/>
</dbReference>
<feature type="domain" description="SGNH" evidence="3">
    <location>
        <begin position="465"/>
        <end position="719"/>
    </location>
</feature>
<feature type="transmembrane region" description="Helical" evidence="1">
    <location>
        <begin position="200"/>
        <end position="218"/>
    </location>
</feature>
<dbReference type="Pfam" id="PF01757">
    <property type="entry name" value="Acyl_transf_3"/>
    <property type="match status" value="1"/>
</dbReference>
<accession>A8XTD8</accession>
<dbReference type="GO" id="GO:0016020">
    <property type="term" value="C:membrane"/>
    <property type="evidence" value="ECO:0000318"/>
    <property type="project" value="GO_Central"/>
</dbReference>
<dbReference type="HOGENOM" id="CLU_005679_12_1_1"/>
<feature type="transmembrane region" description="Helical" evidence="1">
    <location>
        <begin position="80"/>
        <end position="98"/>
    </location>
</feature>
<evidence type="ECO:0000256" key="1">
    <source>
        <dbReference type="SAM" id="Phobius"/>
    </source>
</evidence>
<evidence type="ECO:0000259" key="3">
    <source>
        <dbReference type="Pfam" id="PF19040"/>
    </source>
</evidence>